<sequence>MRRLRARRRRLLRQRRRREGQRGSQSQSDESSSSSSSSFGPTPIVKRTTVRPSIGTDYDVNMAGRDEMRTNFKEREAPLAESSGKNVIDLTEGQQSYAFDMQRRFGVDRTNTQAPEPTDNDTGRTRGVNINSYQQKPK</sequence>
<name>A0A0B2VIP1_TOXCA</name>
<evidence type="ECO:0000313" key="3">
    <source>
        <dbReference type="Proteomes" id="UP000031036"/>
    </source>
</evidence>
<dbReference type="EMBL" id="JPKZ01001553">
    <property type="protein sequence ID" value="KHN81234.1"/>
    <property type="molecule type" value="Genomic_DNA"/>
</dbReference>
<dbReference type="Proteomes" id="UP000031036">
    <property type="component" value="Unassembled WGS sequence"/>
</dbReference>
<dbReference type="AlphaFoldDB" id="A0A0B2VIP1"/>
<reference evidence="2 3" key="1">
    <citation type="submission" date="2014-11" db="EMBL/GenBank/DDBJ databases">
        <title>Genetic blueprint of the zoonotic pathogen Toxocara canis.</title>
        <authorList>
            <person name="Zhu X.-Q."/>
            <person name="Korhonen P.K."/>
            <person name="Cai H."/>
            <person name="Young N.D."/>
            <person name="Nejsum P."/>
            <person name="von Samson-Himmelstjerna G."/>
            <person name="Boag P.R."/>
            <person name="Tan P."/>
            <person name="Li Q."/>
            <person name="Min J."/>
            <person name="Yang Y."/>
            <person name="Wang X."/>
            <person name="Fang X."/>
            <person name="Hall R.S."/>
            <person name="Hofmann A."/>
            <person name="Sternberg P.W."/>
            <person name="Jex A.R."/>
            <person name="Gasser R.B."/>
        </authorList>
    </citation>
    <scope>NUCLEOTIDE SEQUENCE [LARGE SCALE GENOMIC DNA]</scope>
    <source>
        <strain evidence="2">PN_DK_2014</strain>
    </source>
</reference>
<feature type="region of interest" description="Disordered" evidence="1">
    <location>
        <begin position="1"/>
        <end position="62"/>
    </location>
</feature>
<organism evidence="2 3">
    <name type="scientific">Toxocara canis</name>
    <name type="common">Canine roundworm</name>
    <dbReference type="NCBI Taxonomy" id="6265"/>
    <lineage>
        <taxon>Eukaryota</taxon>
        <taxon>Metazoa</taxon>
        <taxon>Ecdysozoa</taxon>
        <taxon>Nematoda</taxon>
        <taxon>Chromadorea</taxon>
        <taxon>Rhabditida</taxon>
        <taxon>Spirurina</taxon>
        <taxon>Ascaridomorpha</taxon>
        <taxon>Ascaridoidea</taxon>
        <taxon>Toxocaridae</taxon>
        <taxon>Toxocara</taxon>
    </lineage>
</organism>
<accession>A0A0B2VIP1</accession>
<comment type="caution">
    <text evidence="2">The sequence shown here is derived from an EMBL/GenBank/DDBJ whole genome shotgun (WGS) entry which is preliminary data.</text>
</comment>
<keyword evidence="3" id="KW-1185">Reference proteome</keyword>
<gene>
    <name evidence="2" type="ORF">Tcan_03510</name>
</gene>
<protein>
    <submittedName>
        <fullName evidence="2">Uncharacterized protein</fullName>
    </submittedName>
</protein>
<feature type="region of interest" description="Disordered" evidence="1">
    <location>
        <begin position="106"/>
        <end position="138"/>
    </location>
</feature>
<feature type="compositionally biased region" description="Low complexity" evidence="1">
    <location>
        <begin position="22"/>
        <end position="38"/>
    </location>
</feature>
<proteinExistence type="predicted"/>
<evidence type="ECO:0000313" key="2">
    <source>
        <dbReference type="EMBL" id="KHN81234.1"/>
    </source>
</evidence>
<feature type="compositionally biased region" description="Basic residues" evidence="1">
    <location>
        <begin position="1"/>
        <end position="19"/>
    </location>
</feature>
<evidence type="ECO:0000256" key="1">
    <source>
        <dbReference type="SAM" id="MobiDB-lite"/>
    </source>
</evidence>
<feature type="compositionally biased region" description="Polar residues" evidence="1">
    <location>
        <begin position="128"/>
        <end position="138"/>
    </location>
</feature>